<dbReference type="RefSeq" id="WP_166255279.1">
    <property type="nucleotide sequence ID" value="NZ_JAAMOW010000004.1"/>
</dbReference>
<dbReference type="AlphaFoldDB" id="A0A6M2BRU2"/>
<gene>
    <name evidence="2" type="ORF">G7Y85_09145</name>
</gene>
<protein>
    <submittedName>
        <fullName evidence="2">Uncharacterized protein</fullName>
    </submittedName>
</protein>
<dbReference type="EMBL" id="JAAMOW010000004">
    <property type="protein sequence ID" value="NGY04931.1"/>
    <property type="molecule type" value="Genomic_DNA"/>
</dbReference>
<dbReference type="InterPro" id="IPR007470">
    <property type="entry name" value="HemX"/>
</dbReference>
<reference evidence="2 3" key="1">
    <citation type="journal article" date="2014" name="Int. J. Syst. Evol. Microbiol.">
        <title>Solimonas terrae sp. nov., isolated from soil.</title>
        <authorList>
            <person name="Kim S.J."/>
            <person name="Moon J.Y."/>
            <person name="Weon H.Y."/>
            <person name="Ahn J.H."/>
            <person name="Chen W.M."/>
            <person name="Kwon S.W."/>
        </authorList>
    </citation>
    <scope>NUCLEOTIDE SEQUENCE [LARGE SCALE GENOMIC DNA]</scope>
    <source>
        <strain evidence="2 3">KIS83-12</strain>
    </source>
</reference>
<name>A0A6M2BRU2_9GAMM</name>
<evidence type="ECO:0000256" key="1">
    <source>
        <dbReference type="SAM" id="Coils"/>
    </source>
</evidence>
<feature type="coiled-coil region" evidence="1">
    <location>
        <begin position="21"/>
        <end position="48"/>
    </location>
</feature>
<sequence>MLVAAVAGGGAWLYTRISGIYRAQTEALQGMTRDINALEVQGDRLESRQSDMAGAAQRNANELAELGSRIDTHDQIVGQLKEELAGGRAHFELAAIEQLLMLANDRLQLARDVPSAIVAINEADTRLVALKEPRLFPVRQALAKEKAALQAVPLPDYVGAALTLSSLIDRAPRLPLLARVPSRFTAVAERVPMADDARWYQRVGASVREALSSIFTVRRDSGPSPRLLDAEQEALVVQVLALKLEGARIALLRGDTTTFRDLCESASTWLDTYFQKDDPGVAAAHAELERLQPLELSPPLPDISRSLGLLRAFMQPDEKP</sequence>
<keyword evidence="1" id="KW-0175">Coiled coil</keyword>
<dbReference type="PANTHER" id="PTHR38043:SF1">
    <property type="entry name" value="PROTEIN HEMX"/>
    <property type="match status" value="1"/>
</dbReference>
<evidence type="ECO:0000313" key="2">
    <source>
        <dbReference type="EMBL" id="NGY04931.1"/>
    </source>
</evidence>
<dbReference type="Proteomes" id="UP000472676">
    <property type="component" value="Unassembled WGS sequence"/>
</dbReference>
<organism evidence="2 3">
    <name type="scientific">Solimonas terrae</name>
    <dbReference type="NCBI Taxonomy" id="1396819"/>
    <lineage>
        <taxon>Bacteria</taxon>
        <taxon>Pseudomonadati</taxon>
        <taxon>Pseudomonadota</taxon>
        <taxon>Gammaproteobacteria</taxon>
        <taxon>Nevskiales</taxon>
        <taxon>Nevskiaceae</taxon>
        <taxon>Solimonas</taxon>
    </lineage>
</organism>
<dbReference type="Pfam" id="PF04375">
    <property type="entry name" value="HemX"/>
    <property type="match status" value="1"/>
</dbReference>
<dbReference type="PANTHER" id="PTHR38043">
    <property type="entry name" value="PROTEIN HEMX"/>
    <property type="match status" value="1"/>
</dbReference>
<evidence type="ECO:0000313" key="3">
    <source>
        <dbReference type="Proteomes" id="UP000472676"/>
    </source>
</evidence>
<comment type="caution">
    <text evidence="2">The sequence shown here is derived from an EMBL/GenBank/DDBJ whole genome shotgun (WGS) entry which is preliminary data.</text>
</comment>
<proteinExistence type="predicted"/>
<keyword evidence="3" id="KW-1185">Reference proteome</keyword>
<accession>A0A6M2BRU2</accession>